<dbReference type="OrthoDB" id="9808281at2"/>
<reference evidence="6" key="1">
    <citation type="submission" date="2016-07" db="EMBL/GenBank/DDBJ databases">
        <authorList>
            <person name="Florea S."/>
            <person name="Webb J.S."/>
            <person name="Jaromczyk J."/>
            <person name="Schardl C.L."/>
        </authorList>
    </citation>
    <scope>NUCLEOTIDE SEQUENCE [LARGE SCALE GENOMIC DNA]</scope>
    <source>
        <strain evidence="6">CDC-D5610</strain>
    </source>
</reference>
<dbReference type="Pfam" id="PF01648">
    <property type="entry name" value="ACPS"/>
    <property type="match status" value="1"/>
</dbReference>
<dbReference type="Proteomes" id="UP000201728">
    <property type="component" value="Chromosome"/>
</dbReference>
<evidence type="ECO:0000256" key="2">
    <source>
        <dbReference type="ARBA" id="ARBA00022679"/>
    </source>
</evidence>
<dbReference type="InterPro" id="IPR037143">
    <property type="entry name" value="4-PPantetheinyl_Trfase_dom_sf"/>
</dbReference>
<dbReference type="Pfam" id="PF22624">
    <property type="entry name" value="AASDHPPT_N"/>
    <property type="match status" value="1"/>
</dbReference>
<dbReference type="EMBL" id="CP016397">
    <property type="protein sequence ID" value="ASQ46396.1"/>
    <property type="molecule type" value="Genomic_DNA"/>
</dbReference>
<dbReference type="KEGG" id="lcd:clem_09230"/>
<dbReference type="InterPro" id="IPR050559">
    <property type="entry name" value="P-Pant_transferase_sf"/>
</dbReference>
<evidence type="ECO:0000259" key="4">
    <source>
        <dbReference type="Pfam" id="PF22624"/>
    </source>
</evidence>
<protein>
    <submittedName>
        <fullName evidence="5">4'-phosphopantetheinyl transferase sfp</fullName>
        <ecNumber evidence="5">2.7.8.-</ecNumber>
    </submittedName>
</protein>
<organism evidence="5 6">
    <name type="scientific">Legionella clemsonensis</name>
    <dbReference type="NCBI Taxonomy" id="1867846"/>
    <lineage>
        <taxon>Bacteria</taxon>
        <taxon>Pseudomonadati</taxon>
        <taxon>Pseudomonadota</taxon>
        <taxon>Gammaproteobacteria</taxon>
        <taxon>Legionellales</taxon>
        <taxon>Legionellaceae</taxon>
        <taxon>Legionella</taxon>
    </lineage>
</organism>
<dbReference type="AlphaFoldDB" id="A0A222P3H5"/>
<feature type="domain" description="4'-phosphopantetheinyl transferase" evidence="3">
    <location>
        <begin position="117"/>
        <end position="204"/>
    </location>
</feature>
<gene>
    <name evidence="5" type="primary">sfp</name>
    <name evidence="5" type="ORF">clem_09230</name>
</gene>
<dbReference type="GO" id="GO:0000287">
    <property type="term" value="F:magnesium ion binding"/>
    <property type="evidence" value="ECO:0007669"/>
    <property type="project" value="InterPro"/>
</dbReference>
<keyword evidence="2 5" id="KW-0808">Transferase</keyword>
<sequence>MSLFLPMTADDCSLRQDRIDIWEFSLENLPDWAMSIIDEEERHRAQRFHFPHHQRRFAVSHAMLRAILGRYLKHPPSELLFTYGSHGKPSVKSLCNLEFNLTHSGELALLAIGQQFPLGIDIEFFSARPYLGLAKTVFSALEVAQLSALPPWMQPLGFFHVWSQKEALIKACGLGLSYPTKNFEVTVIPPAKTSVEDILHRKNWQMISFMPKIRCNAALCCDINIQHIRYICVHPLEFFN</sequence>
<proteinExistence type="inferred from homology"/>
<dbReference type="Gene3D" id="3.90.470.20">
    <property type="entry name" value="4'-phosphopantetheinyl transferase domain"/>
    <property type="match status" value="2"/>
</dbReference>
<evidence type="ECO:0000259" key="3">
    <source>
        <dbReference type="Pfam" id="PF01648"/>
    </source>
</evidence>
<accession>A0A222P3H5</accession>
<comment type="similarity">
    <text evidence="1">Belongs to the P-Pant transferase superfamily. Gsp/Sfp/HetI/AcpT family.</text>
</comment>
<dbReference type="PANTHER" id="PTHR12215:SF10">
    <property type="entry name" value="L-AMINOADIPATE-SEMIALDEHYDE DEHYDROGENASE-PHOSPHOPANTETHEINYL TRANSFERASE"/>
    <property type="match status" value="1"/>
</dbReference>
<name>A0A222P3H5_9GAMM</name>
<keyword evidence="6" id="KW-1185">Reference proteome</keyword>
<evidence type="ECO:0000313" key="5">
    <source>
        <dbReference type="EMBL" id="ASQ46396.1"/>
    </source>
</evidence>
<dbReference type="RefSeq" id="WP_094091257.1">
    <property type="nucleotide sequence ID" value="NZ_CP016397.1"/>
</dbReference>
<evidence type="ECO:0000313" key="6">
    <source>
        <dbReference type="Proteomes" id="UP000201728"/>
    </source>
</evidence>
<dbReference type="GO" id="GO:0019878">
    <property type="term" value="P:lysine biosynthetic process via aminoadipic acid"/>
    <property type="evidence" value="ECO:0007669"/>
    <property type="project" value="TreeGrafter"/>
</dbReference>
<evidence type="ECO:0000256" key="1">
    <source>
        <dbReference type="ARBA" id="ARBA00010990"/>
    </source>
</evidence>
<dbReference type="SUPFAM" id="SSF56214">
    <property type="entry name" value="4'-phosphopantetheinyl transferase"/>
    <property type="match status" value="2"/>
</dbReference>
<dbReference type="PANTHER" id="PTHR12215">
    <property type="entry name" value="PHOSPHOPANTETHEINE TRANSFERASE"/>
    <property type="match status" value="1"/>
</dbReference>
<dbReference type="EC" id="2.7.8.-" evidence="5"/>
<dbReference type="InterPro" id="IPR055066">
    <property type="entry name" value="AASDHPPT_N"/>
</dbReference>
<feature type="domain" description="4'-phosphopantetheinyl transferase N-terminal" evidence="4">
    <location>
        <begin position="32"/>
        <end position="111"/>
    </location>
</feature>
<dbReference type="GO" id="GO:0008897">
    <property type="term" value="F:holo-[acyl-carrier-protein] synthase activity"/>
    <property type="evidence" value="ECO:0007669"/>
    <property type="project" value="InterPro"/>
</dbReference>
<dbReference type="GO" id="GO:0005829">
    <property type="term" value="C:cytosol"/>
    <property type="evidence" value="ECO:0007669"/>
    <property type="project" value="TreeGrafter"/>
</dbReference>
<dbReference type="InterPro" id="IPR008278">
    <property type="entry name" value="4-PPantetheinyl_Trfase_dom"/>
</dbReference>